<protein>
    <submittedName>
        <fullName evidence="6">4Fe-4S binding protein</fullName>
    </submittedName>
</protein>
<evidence type="ECO:0000259" key="5">
    <source>
        <dbReference type="PROSITE" id="PS51379"/>
    </source>
</evidence>
<evidence type="ECO:0000313" key="6">
    <source>
        <dbReference type="EMBL" id="XAT64547.1"/>
    </source>
</evidence>
<feature type="domain" description="4Fe-4S ferredoxin-type" evidence="5">
    <location>
        <begin position="70"/>
        <end position="99"/>
    </location>
</feature>
<reference evidence="6 7" key="1">
    <citation type="submission" date="2021-11" db="EMBL/GenBank/DDBJ databases">
        <title>Whole genome of Geoglobus acetivorans.</title>
        <authorList>
            <person name="Liu D."/>
        </authorList>
    </citation>
    <scope>NUCLEOTIDE SEQUENCE [LARGE SCALE GENOMIC DNA]</scope>
    <source>
        <strain evidence="6 7">SBH6</strain>
    </source>
</reference>
<dbReference type="Proteomes" id="UP001492541">
    <property type="component" value="Chromosome"/>
</dbReference>
<sequence length="188" mass="20719">MMDGIEITFCRQCKNALADVKTIEAEMEDLAKKAGWKARKSHERIKAGISACPNACAAPQIKDFGVVAFIIPEVDREICTACGMCVEACRENAIKLEEYPVFSEKCMGCGDCMRACPSGAITGQVKFRVLAGGKLGRHPRFAEEVLITDDVNSIVDVFSRIVKISMENKMRFSHIPGCVELLKERVRG</sequence>
<evidence type="ECO:0000313" key="7">
    <source>
        <dbReference type="Proteomes" id="UP001492541"/>
    </source>
</evidence>
<dbReference type="InterPro" id="IPR006067">
    <property type="entry name" value="NO2/SO3_Rdtase_4Fe4S_dom"/>
</dbReference>
<dbReference type="Gene3D" id="3.30.70.20">
    <property type="match status" value="1"/>
</dbReference>
<dbReference type="InterPro" id="IPR017896">
    <property type="entry name" value="4Fe4S_Fe-S-bd"/>
</dbReference>
<dbReference type="PROSITE" id="PS00198">
    <property type="entry name" value="4FE4S_FER_1"/>
    <property type="match status" value="1"/>
</dbReference>
<dbReference type="Pfam" id="PF01077">
    <property type="entry name" value="NIR_SIR"/>
    <property type="match status" value="1"/>
</dbReference>
<dbReference type="RefSeq" id="WP_193808039.1">
    <property type="nucleotide sequence ID" value="NZ_CP087714.1"/>
</dbReference>
<feature type="domain" description="4Fe-4S ferredoxin-type" evidence="5">
    <location>
        <begin position="101"/>
        <end position="126"/>
    </location>
</feature>
<keyword evidence="4" id="KW-0411">Iron-sulfur</keyword>
<proteinExistence type="predicted"/>
<dbReference type="InterPro" id="IPR050157">
    <property type="entry name" value="PSI_iron-sulfur_center"/>
</dbReference>
<keyword evidence="1" id="KW-0004">4Fe-4S</keyword>
<dbReference type="InterPro" id="IPR017900">
    <property type="entry name" value="4Fe4S_Fe_S_CS"/>
</dbReference>
<keyword evidence="7" id="KW-1185">Reference proteome</keyword>
<keyword evidence="3" id="KW-0408">Iron</keyword>
<evidence type="ECO:0000256" key="3">
    <source>
        <dbReference type="ARBA" id="ARBA00023004"/>
    </source>
</evidence>
<dbReference type="PANTHER" id="PTHR24960:SF79">
    <property type="entry name" value="PHOTOSYSTEM I IRON-SULFUR CENTER"/>
    <property type="match status" value="1"/>
</dbReference>
<dbReference type="GeneID" id="90448830"/>
<organism evidence="6 7">
    <name type="scientific">Geoglobus acetivorans</name>
    <dbReference type="NCBI Taxonomy" id="565033"/>
    <lineage>
        <taxon>Archaea</taxon>
        <taxon>Methanobacteriati</taxon>
        <taxon>Methanobacteriota</taxon>
        <taxon>Archaeoglobi</taxon>
        <taxon>Archaeoglobales</taxon>
        <taxon>Archaeoglobaceae</taxon>
        <taxon>Geoglobus</taxon>
    </lineage>
</organism>
<dbReference type="SUPFAM" id="SSF54862">
    <property type="entry name" value="4Fe-4S ferredoxins"/>
    <property type="match status" value="1"/>
</dbReference>
<accession>A0ABZ3H542</accession>
<evidence type="ECO:0000256" key="4">
    <source>
        <dbReference type="ARBA" id="ARBA00023014"/>
    </source>
</evidence>
<keyword evidence="2" id="KW-0479">Metal-binding</keyword>
<evidence type="ECO:0000256" key="2">
    <source>
        <dbReference type="ARBA" id="ARBA00022723"/>
    </source>
</evidence>
<dbReference type="InterPro" id="IPR045854">
    <property type="entry name" value="NO2/SO3_Rdtase_4Fe4S_sf"/>
</dbReference>
<evidence type="ECO:0000256" key="1">
    <source>
        <dbReference type="ARBA" id="ARBA00022485"/>
    </source>
</evidence>
<dbReference type="PROSITE" id="PS51379">
    <property type="entry name" value="4FE4S_FER_2"/>
    <property type="match status" value="2"/>
</dbReference>
<dbReference type="Pfam" id="PF00037">
    <property type="entry name" value="Fer4"/>
    <property type="match status" value="2"/>
</dbReference>
<dbReference type="PANTHER" id="PTHR24960">
    <property type="entry name" value="PHOTOSYSTEM I IRON-SULFUR CENTER-RELATED"/>
    <property type="match status" value="1"/>
</dbReference>
<dbReference type="Gene3D" id="3.30.413.10">
    <property type="entry name" value="Sulfite Reductase Hemoprotein, domain 1"/>
    <property type="match status" value="1"/>
</dbReference>
<dbReference type="SUPFAM" id="SSF56014">
    <property type="entry name" value="Nitrite and sulphite reductase 4Fe-4S domain-like"/>
    <property type="match status" value="1"/>
</dbReference>
<gene>
    <name evidence="6" type="ORF">LPQ35_04055</name>
</gene>
<dbReference type="EMBL" id="CP087714">
    <property type="protein sequence ID" value="XAT64547.1"/>
    <property type="molecule type" value="Genomic_DNA"/>
</dbReference>
<name>A0ABZ3H542_GEOAI</name>